<dbReference type="AlphaFoldDB" id="A0A1I4ZWF1"/>
<evidence type="ECO:0000313" key="3">
    <source>
        <dbReference type="Proteomes" id="UP000242222"/>
    </source>
</evidence>
<evidence type="ECO:0000256" key="1">
    <source>
        <dbReference type="SAM" id="Phobius"/>
    </source>
</evidence>
<dbReference type="Proteomes" id="UP000242222">
    <property type="component" value="Unassembled WGS sequence"/>
</dbReference>
<reference evidence="3" key="1">
    <citation type="submission" date="2016-10" db="EMBL/GenBank/DDBJ databases">
        <authorList>
            <person name="Varghese N."/>
            <person name="Submissions S."/>
        </authorList>
    </citation>
    <scope>NUCLEOTIDE SEQUENCE [LARGE SCALE GENOMIC DNA]</scope>
    <source>
        <strain evidence="3">N6PO6</strain>
    </source>
</reference>
<sequence>MAKKKRKRVKKIFTQMSITWIHRRGKVIDMILIWIIEVGCCHAYQIISVVGFNFNSINRDHKFIIVVIKFDMLRGEIAVYLTFNYALQITIR</sequence>
<keyword evidence="1" id="KW-0812">Transmembrane</keyword>
<feature type="transmembrane region" description="Helical" evidence="1">
    <location>
        <begin position="63"/>
        <end position="87"/>
    </location>
</feature>
<organism evidence="2 3">
    <name type="scientific">Izhakiella capsodis</name>
    <dbReference type="NCBI Taxonomy" id="1367852"/>
    <lineage>
        <taxon>Bacteria</taxon>
        <taxon>Pseudomonadati</taxon>
        <taxon>Pseudomonadota</taxon>
        <taxon>Gammaproteobacteria</taxon>
        <taxon>Enterobacterales</taxon>
        <taxon>Erwiniaceae</taxon>
        <taxon>Izhakiella</taxon>
    </lineage>
</organism>
<keyword evidence="1" id="KW-0472">Membrane</keyword>
<name>A0A1I4ZWF1_9GAMM</name>
<evidence type="ECO:0000313" key="2">
    <source>
        <dbReference type="EMBL" id="SFN54542.1"/>
    </source>
</evidence>
<feature type="transmembrane region" description="Helical" evidence="1">
    <location>
        <begin position="31"/>
        <end position="51"/>
    </location>
</feature>
<accession>A0A1I4ZWF1</accession>
<keyword evidence="3" id="KW-1185">Reference proteome</keyword>
<proteinExistence type="predicted"/>
<gene>
    <name evidence="2" type="ORF">SAMN05216516_11023</name>
</gene>
<protein>
    <submittedName>
        <fullName evidence="2">Uncharacterized protein</fullName>
    </submittedName>
</protein>
<dbReference type="EMBL" id="FOVC01000010">
    <property type="protein sequence ID" value="SFN54542.1"/>
    <property type="molecule type" value="Genomic_DNA"/>
</dbReference>
<keyword evidence="1" id="KW-1133">Transmembrane helix</keyword>